<dbReference type="SUPFAM" id="SSF52540">
    <property type="entry name" value="P-loop containing nucleoside triphosphate hydrolases"/>
    <property type="match status" value="1"/>
</dbReference>
<dbReference type="EMBL" id="MFAV01000020">
    <property type="protein sequence ID" value="OGD86338.1"/>
    <property type="molecule type" value="Genomic_DNA"/>
</dbReference>
<dbReference type="Gene3D" id="3.40.50.300">
    <property type="entry name" value="P-loop containing nucleotide triphosphate hydrolases"/>
    <property type="match status" value="1"/>
</dbReference>
<dbReference type="Gene3D" id="1.20.5.5270">
    <property type="match status" value="1"/>
</dbReference>
<organism evidence="2 3">
    <name type="scientific">Candidatus Curtissbacteria bacterium RBG_16_39_7</name>
    <dbReference type="NCBI Taxonomy" id="1797707"/>
    <lineage>
        <taxon>Bacteria</taxon>
        <taxon>Candidatus Curtissiibacteriota</taxon>
    </lineage>
</organism>
<dbReference type="InterPro" id="IPR054594">
    <property type="entry name" value="Lon_lid"/>
</dbReference>
<comment type="caution">
    <text evidence="2">The sequence shown here is derived from an EMBL/GenBank/DDBJ whole genome shotgun (WGS) entry which is preliminary data.</text>
</comment>
<dbReference type="Gene3D" id="1.10.8.60">
    <property type="match status" value="1"/>
</dbReference>
<accession>A0A1F5G3A5</accession>
<reference evidence="2 3" key="1">
    <citation type="journal article" date="2016" name="Nat. Commun.">
        <title>Thousands of microbial genomes shed light on interconnected biogeochemical processes in an aquifer system.</title>
        <authorList>
            <person name="Anantharaman K."/>
            <person name="Brown C.T."/>
            <person name="Hug L.A."/>
            <person name="Sharon I."/>
            <person name="Castelle C.J."/>
            <person name="Probst A.J."/>
            <person name="Thomas B.C."/>
            <person name="Singh A."/>
            <person name="Wilkins M.J."/>
            <person name="Karaoz U."/>
            <person name="Brodie E.L."/>
            <person name="Williams K.H."/>
            <person name="Hubbard S.S."/>
            <person name="Banfield J.F."/>
        </authorList>
    </citation>
    <scope>NUCLEOTIDE SEQUENCE [LARGE SCALE GENOMIC DNA]</scope>
</reference>
<protein>
    <recommendedName>
        <fullName evidence="1">AAA+ ATPase domain-containing protein</fullName>
    </recommendedName>
</protein>
<dbReference type="Pfam" id="PF00004">
    <property type="entry name" value="AAA"/>
    <property type="match status" value="1"/>
</dbReference>
<dbReference type="InterPro" id="IPR027065">
    <property type="entry name" value="Lon_Prtase"/>
</dbReference>
<proteinExistence type="predicted"/>
<dbReference type="PANTHER" id="PTHR43718:SF2">
    <property type="entry name" value="LON PROTEASE HOMOLOG, MITOCHONDRIAL"/>
    <property type="match status" value="1"/>
</dbReference>
<evidence type="ECO:0000313" key="3">
    <source>
        <dbReference type="Proteomes" id="UP000176628"/>
    </source>
</evidence>
<dbReference type="SMART" id="SM00382">
    <property type="entry name" value="AAA"/>
    <property type="match status" value="1"/>
</dbReference>
<dbReference type="Pfam" id="PF22667">
    <property type="entry name" value="Lon_lid"/>
    <property type="match status" value="1"/>
</dbReference>
<feature type="domain" description="AAA+ ATPase" evidence="1">
    <location>
        <begin position="112"/>
        <end position="260"/>
    </location>
</feature>
<dbReference type="InterPro" id="IPR003959">
    <property type="entry name" value="ATPase_AAA_core"/>
</dbReference>
<gene>
    <name evidence="2" type="ORF">A2Z23_00305</name>
</gene>
<dbReference type="GO" id="GO:0005524">
    <property type="term" value="F:ATP binding"/>
    <property type="evidence" value="ECO:0007669"/>
    <property type="project" value="InterPro"/>
</dbReference>
<dbReference type="InterPro" id="IPR003593">
    <property type="entry name" value="AAA+_ATPase"/>
</dbReference>
<sequence>MSSFSDELVHLKEKVKKAKLPEEIEQKTSGLLDRLSRLSQIGGYSQEYENVARYIDWVTSLPWREKTQDILDISQAKKVLDKNHYGLPQIKERILEYLAVLILKRKEEETIRAPILCLVGLVGTGKTTLAYSIAQALGRKFVRLPFGGMGGAFQLRGQSRVMPDAEPGQIIKALKRAKAKNPVLLLDEIDRIAEETRSDIMGVLVELLDPEQNNMFIDHYIDYPFDLSEVLFVTTANNTSTIATAVLDRLEIIQMPSYTDEEKIIIGRQYILPEAIKNAGLREDSLDIDSEVWSKIVRPLGYDAGMRSLERTIEGILRKVAKKTVEEGPKKIHLTSQNIKEYLPAW</sequence>
<evidence type="ECO:0000259" key="1">
    <source>
        <dbReference type="SMART" id="SM00382"/>
    </source>
</evidence>
<name>A0A1F5G3A5_9BACT</name>
<dbReference type="GO" id="GO:0016887">
    <property type="term" value="F:ATP hydrolysis activity"/>
    <property type="evidence" value="ECO:0007669"/>
    <property type="project" value="InterPro"/>
</dbReference>
<dbReference type="InterPro" id="IPR027417">
    <property type="entry name" value="P-loop_NTPase"/>
</dbReference>
<dbReference type="GO" id="GO:0004176">
    <property type="term" value="F:ATP-dependent peptidase activity"/>
    <property type="evidence" value="ECO:0007669"/>
    <property type="project" value="InterPro"/>
</dbReference>
<evidence type="ECO:0000313" key="2">
    <source>
        <dbReference type="EMBL" id="OGD86338.1"/>
    </source>
</evidence>
<dbReference type="GO" id="GO:0004252">
    <property type="term" value="F:serine-type endopeptidase activity"/>
    <property type="evidence" value="ECO:0007669"/>
    <property type="project" value="InterPro"/>
</dbReference>
<dbReference type="AlphaFoldDB" id="A0A1F5G3A5"/>
<dbReference type="GO" id="GO:0006515">
    <property type="term" value="P:protein quality control for misfolded or incompletely synthesized proteins"/>
    <property type="evidence" value="ECO:0007669"/>
    <property type="project" value="TreeGrafter"/>
</dbReference>
<dbReference type="PANTHER" id="PTHR43718">
    <property type="entry name" value="LON PROTEASE"/>
    <property type="match status" value="1"/>
</dbReference>
<dbReference type="Proteomes" id="UP000176628">
    <property type="component" value="Unassembled WGS sequence"/>
</dbReference>